<gene>
    <name evidence="1" type="ORF">PECUL_23A011536</name>
</gene>
<dbReference type="Proteomes" id="UP001295444">
    <property type="component" value="Chromosome 04"/>
</dbReference>
<evidence type="ECO:0000313" key="1">
    <source>
        <dbReference type="EMBL" id="CAH2284182.1"/>
    </source>
</evidence>
<organism evidence="1 2">
    <name type="scientific">Pelobates cultripes</name>
    <name type="common">Western spadefoot toad</name>
    <dbReference type="NCBI Taxonomy" id="61616"/>
    <lineage>
        <taxon>Eukaryota</taxon>
        <taxon>Metazoa</taxon>
        <taxon>Chordata</taxon>
        <taxon>Craniata</taxon>
        <taxon>Vertebrata</taxon>
        <taxon>Euteleostomi</taxon>
        <taxon>Amphibia</taxon>
        <taxon>Batrachia</taxon>
        <taxon>Anura</taxon>
        <taxon>Pelobatoidea</taxon>
        <taxon>Pelobatidae</taxon>
        <taxon>Pelobates</taxon>
    </lineage>
</organism>
<dbReference type="EMBL" id="OW240915">
    <property type="protein sequence ID" value="CAH2284182.1"/>
    <property type="molecule type" value="Genomic_DNA"/>
</dbReference>
<protein>
    <submittedName>
        <fullName evidence="1">Uncharacterized protein</fullName>
    </submittedName>
</protein>
<dbReference type="AlphaFoldDB" id="A0AAD1RZ41"/>
<keyword evidence="2" id="KW-1185">Reference proteome</keyword>
<reference evidence="1" key="1">
    <citation type="submission" date="2022-03" db="EMBL/GenBank/DDBJ databases">
        <authorList>
            <person name="Alioto T."/>
            <person name="Alioto T."/>
            <person name="Gomez Garrido J."/>
        </authorList>
    </citation>
    <scope>NUCLEOTIDE SEQUENCE</scope>
</reference>
<feature type="non-terminal residue" evidence="1">
    <location>
        <position position="1"/>
    </location>
</feature>
<sequence length="55" mass="6138">KVSPFCYRIRVLADARVVSPERIPSDPLATWAPWEGPIEVANAMERWDSPSLGIS</sequence>
<proteinExistence type="predicted"/>
<name>A0AAD1RZ41_PELCU</name>
<evidence type="ECO:0000313" key="2">
    <source>
        <dbReference type="Proteomes" id="UP001295444"/>
    </source>
</evidence>
<accession>A0AAD1RZ41</accession>